<gene>
    <name evidence="3" type="ORF">D7D52_23810</name>
</gene>
<dbReference type="Proteomes" id="UP000267164">
    <property type="component" value="Chromosome"/>
</dbReference>
<evidence type="ECO:0000313" key="4">
    <source>
        <dbReference type="Proteomes" id="UP000267164"/>
    </source>
</evidence>
<reference evidence="3 4" key="1">
    <citation type="submission" date="2018-09" db="EMBL/GenBank/DDBJ databases">
        <title>Nocardia yunnanensis sp. nov., an actinomycete isolated from a soil sample.</title>
        <authorList>
            <person name="Zhang J."/>
        </authorList>
    </citation>
    <scope>NUCLEOTIDE SEQUENCE [LARGE SCALE GENOMIC DNA]</scope>
    <source>
        <strain evidence="3 4">CFHS0054</strain>
    </source>
</reference>
<dbReference type="AlphaFoldDB" id="A0A386ZFF3"/>
<dbReference type="OrthoDB" id="482456at2"/>
<accession>A0A386ZFF3</accession>
<keyword evidence="2" id="KW-0456">Lyase</keyword>
<dbReference type="InterPro" id="IPR002762">
    <property type="entry name" value="CbiX-like"/>
</dbReference>
<dbReference type="SUPFAM" id="SSF53800">
    <property type="entry name" value="Chelatase"/>
    <property type="match status" value="1"/>
</dbReference>
<evidence type="ECO:0000256" key="2">
    <source>
        <dbReference type="ARBA" id="ARBA00023239"/>
    </source>
</evidence>
<sequence length="327" mass="33830">MNPPGNGAVAAVLPGGAYRQPALALSTGSVGPRSRRDAPALIAVAHGSRDPRSAATMRAVVDRIAAQRPDLDVRLAFLDLSSPSVDQVVDAVATEGHSHAVVVPLLLGSAFHARVDLPALLEEARTRHPNLRLTQADVLGPDPHLIIALRDRIVETLFGEDPLRHPSMLLAGIHTVGMDPSQKHAGMTGGTAARMTSGAAAGMMDGAAIGMPRLGIAVAAVGSSSQAANARTGDVARLLAAFTGWDAEICFATADPTLDKAFARLRARGAERILVAPWFLAPGLLTDRLRDALPGVAHAETLGAHPLLAGVALDRYATAALPLELSA</sequence>
<keyword evidence="4" id="KW-1185">Reference proteome</keyword>
<dbReference type="CDD" id="cd03416">
    <property type="entry name" value="CbiX_SirB_N"/>
    <property type="match status" value="1"/>
</dbReference>
<dbReference type="Pfam" id="PF01903">
    <property type="entry name" value="CbiX"/>
    <property type="match status" value="2"/>
</dbReference>
<proteinExistence type="predicted"/>
<name>A0A386ZFF3_9NOCA</name>
<protein>
    <submittedName>
        <fullName evidence="3">Sirohydrochlorin chelatase</fullName>
    </submittedName>
</protein>
<dbReference type="GO" id="GO:0016829">
    <property type="term" value="F:lyase activity"/>
    <property type="evidence" value="ECO:0007669"/>
    <property type="project" value="UniProtKB-KW"/>
</dbReference>
<organism evidence="3 4">
    <name type="scientific">Nocardia yunnanensis</name>
    <dbReference type="NCBI Taxonomy" id="2382165"/>
    <lineage>
        <taxon>Bacteria</taxon>
        <taxon>Bacillati</taxon>
        <taxon>Actinomycetota</taxon>
        <taxon>Actinomycetes</taxon>
        <taxon>Mycobacteriales</taxon>
        <taxon>Nocardiaceae</taxon>
        <taxon>Nocardia</taxon>
    </lineage>
</organism>
<dbReference type="PANTHER" id="PTHR33542">
    <property type="entry name" value="SIROHYDROCHLORIN FERROCHELATASE, CHLOROPLASTIC"/>
    <property type="match status" value="1"/>
</dbReference>
<dbReference type="EMBL" id="CP032568">
    <property type="protein sequence ID" value="AYF76351.1"/>
    <property type="molecule type" value="Genomic_DNA"/>
</dbReference>
<dbReference type="PANTHER" id="PTHR33542:SF5">
    <property type="entry name" value="FERROCHELATASE CHE1"/>
    <property type="match status" value="1"/>
</dbReference>
<evidence type="ECO:0000313" key="3">
    <source>
        <dbReference type="EMBL" id="AYF76351.1"/>
    </source>
</evidence>
<dbReference type="InterPro" id="IPR050963">
    <property type="entry name" value="Sirohydro_Cobaltochel/CbiX"/>
</dbReference>
<dbReference type="GO" id="GO:0046872">
    <property type="term" value="F:metal ion binding"/>
    <property type="evidence" value="ECO:0007669"/>
    <property type="project" value="UniProtKB-KW"/>
</dbReference>
<dbReference type="KEGG" id="nyu:D7D52_23810"/>
<dbReference type="Gene3D" id="3.40.50.1400">
    <property type="match status" value="2"/>
</dbReference>
<keyword evidence="1" id="KW-0479">Metal-binding</keyword>
<evidence type="ECO:0000256" key="1">
    <source>
        <dbReference type="ARBA" id="ARBA00022723"/>
    </source>
</evidence>
<dbReference type="CDD" id="cd03414">
    <property type="entry name" value="CbiX_SirB_C"/>
    <property type="match status" value="1"/>
</dbReference>